<gene>
    <name evidence="1" type="ORF">GALMADRAFT_1346325</name>
</gene>
<proteinExistence type="predicted"/>
<evidence type="ECO:0000313" key="2">
    <source>
        <dbReference type="Proteomes" id="UP000027222"/>
    </source>
</evidence>
<evidence type="ECO:0000313" key="1">
    <source>
        <dbReference type="EMBL" id="KDR70773.1"/>
    </source>
</evidence>
<dbReference type="Proteomes" id="UP000027222">
    <property type="component" value="Unassembled WGS sequence"/>
</dbReference>
<organism evidence="1 2">
    <name type="scientific">Galerina marginata (strain CBS 339.88)</name>
    <dbReference type="NCBI Taxonomy" id="685588"/>
    <lineage>
        <taxon>Eukaryota</taxon>
        <taxon>Fungi</taxon>
        <taxon>Dikarya</taxon>
        <taxon>Basidiomycota</taxon>
        <taxon>Agaricomycotina</taxon>
        <taxon>Agaricomycetes</taxon>
        <taxon>Agaricomycetidae</taxon>
        <taxon>Agaricales</taxon>
        <taxon>Agaricineae</taxon>
        <taxon>Strophariaceae</taxon>
        <taxon>Galerina</taxon>
    </lineage>
</organism>
<name>A0A067SVH1_GALM3</name>
<keyword evidence="2" id="KW-1185">Reference proteome</keyword>
<protein>
    <submittedName>
        <fullName evidence="1">Uncharacterized protein</fullName>
    </submittedName>
</protein>
<dbReference type="HOGENOM" id="CLU_821458_0_0_1"/>
<sequence length="338" mass="39247">MSVPFGPFFDVLDVFMKLAYPTADLRQEIMNFNITKYFQSSFGHEVFWYMPNFLHCITDSQFIDAHDLVGYHTQLFEQYAISQLDSYYAEPRLLSLVSIIGSGTGWLPHGITTAWMRGDGIGNLFRINRRLRNIDQNGLGCLPREENTFGVVQDSYFNILASFLNDGSRANAYVLDGDKYAMAAIYVLRYTSDHSQRKHQLVANYSNRNTPTFKNSPSKLRRRASWMKVAFGRREKLQKKNQFHSLEGCLRFYFKLPEASKFNEDWLWRLQHNPNGRAFQFGLECLPKLLIKAGQSEELIDFIGRQSFGPISTGYPREIKVANKAIRRYVKRMEFSEV</sequence>
<accession>A0A067SVH1</accession>
<dbReference type="STRING" id="685588.A0A067SVH1"/>
<dbReference type="AlphaFoldDB" id="A0A067SVH1"/>
<reference evidence="2" key="1">
    <citation type="journal article" date="2014" name="Proc. Natl. Acad. Sci. U.S.A.">
        <title>Extensive sampling of basidiomycete genomes demonstrates inadequacy of the white-rot/brown-rot paradigm for wood decay fungi.</title>
        <authorList>
            <person name="Riley R."/>
            <person name="Salamov A.A."/>
            <person name="Brown D.W."/>
            <person name="Nagy L.G."/>
            <person name="Floudas D."/>
            <person name="Held B.W."/>
            <person name="Levasseur A."/>
            <person name="Lombard V."/>
            <person name="Morin E."/>
            <person name="Otillar R."/>
            <person name="Lindquist E.A."/>
            <person name="Sun H."/>
            <person name="LaButti K.M."/>
            <person name="Schmutz J."/>
            <person name="Jabbour D."/>
            <person name="Luo H."/>
            <person name="Baker S.E."/>
            <person name="Pisabarro A.G."/>
            <person name="Walton J.D."/>
            <person name="Blanchette R.A."/>
            <person name="Henrissat B."/>
            <person name="Martin F."/>
            <person name="Cullen D."/>
            <person name="Hibbett D.S."/>
            <person name="Grigoriev I.V."/>
        </authorList>
    </citation>
    <scope>NUCLEOTIDE SEQUENCE [LARGE SCALE GENOMIC DNA]</scope>
    <source>
        <strain evidence="2">CBS 339.88</strain>
    </source>
</reference>
<dbReference type="EMBL" id="KL142395">
    <property type="protein sequence ID" value="KDR70773.1"/>
    <property type="molecule type" value="Genomic_DNA"/>
</dbReference>